<gene>
    <name evidence="1" type="ORF">L6452_20957</name>
</gene>
<evidence type="ECO:0000313" key="1">
    <source>
        <dbReference type="EMBL" id="KAI3720049.1"/>
    </source>
</evidence>
<proteinExistence type="predicted"/>
<dbReference type="EMBL" id="CM042052">
    <property type="protein sequence ID" value="KAI3720049.1"/>
    <property type="molecule type" value="Genomic_DNA"/>
</dbReference>
<evidence type="ECO:0000313" key="2">
    <source>
        <dbReference type="Proteomes" id="UP001055879"/>
    </source>
</evidence>
<keyword evidence="2" id="KW-1185">Reference proteome</keyword>
<dbReference type="Proteomes" id="UP001055879">
    <property type="component" value="Linkage Group LG06"/>
</dbReference>
<name>A0ACB9BCE1_ARCLA</name>
<sequence>MNMEGEKKKKKIMVAIDESEYGNYALEWALQNLYDSIANKELLLFTAQPISDFNYLPASSYGSTPPELIENIQEFQKKVALNLLNQAKDLCSKYGIAAETVTEVGDPKELICEAVEKFKIQLLVLGSHSRGALQRVFLGSVSNYCVQHVKCPVLVVKKTE</sequence>
<comment type="caution">
    <text evidence="1">The sequence shown here is derived from an EMBL/GenBank/DDBJ whole genome shotgun (WGS) entry which is preliminary data.</text>
</comment>
<organism evidence="1 2">
    <name type="scientific">Arctium lappa</name>
    <name type="common">Greater burdock</name>
    <name type="synonym">Lappa major</name>
    <dbReference type="NCBI Taxonomy" id="4217"/>
    <lineage>
        <taxon>Eukaryota</taxon>
        <taxon>Viridiplantae</taxon>
        <taxon>Streptophyta</taxon>
        <taxon>Embryophyta</taxon>
        <taxon>Tracheophyta</taxon>
        <taxon>Spermatophyta</taxon>
        <taxon>Magnoliopsida</taxon>
        <taxon>eudicotyledons</taxon>
        <taxon>Gunneridae</taxon>
        <taxon>Pentapetalae</taxon>
        <taxon>asterids</taxon>
        <taxon>campanulids</taxon>
        <taxon>Asterales</taxon>
        <taxon>Asteraceae</taxon>
        <taxon>Carduoideae</taxon>
        <taxon>Cardueae</taxon>
        <taxon>Arctiinae</taxon>
        <taxon>Arctium</taxon>
    </lineage>
</organism>
<reference evidence="2" key="1">
    <citation type="journal article" date="2022" name="Mol. Ecol. Resour.">
        <title>The genomes of chicory, endive, great burdock and yacon provide insights into Asteraceae palaeo-polyploidization history and plant inulin production.</title>
        <authorList>
            <person name="Fan W."/>
            <person name="Wang S."/>
            <person name="Wang H."/>
            <person name="Wang A."/>
            <person name="Jiang F."/>
            <person name="Liu H."/>
            <person name="Zhao H."/>
            <person name="Xu D."/>
            <person name="Zhang Y."/>
        </authorList>
    </citation>
    <scope>NUCLEOTIDE SEQUENCE [LARGE SCALE GENOMIC DNA]</scope>
    <source>
        <strain evidence="2">cv. Niubang</strain>
    </source>
</reference>
<reference evidence="1 2" key="2">
    <citation type="journal article" date="2022" name="Mol. Ecol. Resour.">
        <title>The genomes of chicory, endive, great burdock and yacon provide insights into Asteraceae paleo-polyploidization history and plant inulin production.</title>
        <authorList>
            <person name="Fan W."/>
            <person name="Wang S."/>
            <person name="Wang H."/>
            <person name="Wang A."/>
            <person name="Jiang F."/>
            <person name="Liu H."/>
            <person name="Zhao H."/>
            <person name="Xu D."/>
            <person name="Zhang Y."/>
        </authorList>
    </citation>
    <scope>NUCLEOTIDE SEQUENCE [LARGE SCALE GENOMIC DNA]</scope>
    <source>
        <strain evidence="2">cv. Niubang</strain>
    </source>
</reference>
<protein>
    <submittedName>
        <fullName evidence="1">Uncharacterized protein</fullName>
    </submittedName>
</protein>
<accession>A0ACB9BCE1</accession>